<dbReference type="Pfam" id="PF00098">
    <property type="entry name" value="zf-CCHC"/>
    <property type="match status" value="1"/>
</dbReference>
<dbReference type="OrthoDB" id="1227465at2759"/>
<dbReference type="GO" id="GO:0003676">
    <property type="term" value="F:nucleic acid binding"/>
    <property type="evidence" value="ECO:0007669"/>
    <property type="project" value="InterPro"/>
</dbReference>
<evidence type="ECO:0000256" key="1">
    <source>
        <dbReference type="PROSITE-ProRule" id="PRU00047"/>
    </source>
</evidence>
<keyword evidence="1" id="KW-0862">Zinc</keyword>
<dbReference type="PaxDb" id="4097-A0A1S3Y5A6"/>
<dbReference type="KEGG" id="nta:107772277"/>
<protein>
    <recommendedName>
        <fullName evidence="2">CCHC-type domain-containing protein</fullName>
    </recommendedName>
</protein>
<dbReference type="AlphaFoldDB" id="A0A1S3Y5A6"/>
<organism evidence="3">
    <name type="scientific">Nicotiana tabacum</name>
    <name type="common">Common tobacco</name>
    <dbReference type="NCBI Taxonomy" id="4097"/>
    <lineage>
        <taxon>Eukaryota</taxon>
        <taxon>Viridiplantae</taxon>
        <taxon>Streptophyta</taxon>
        <taxon>Embryophyta</taxon>
        <taxon>Tracheophyta</taxon>
        <taxon>Spermatophyta</taxon>
        <taxon>Magnoliopsida</taxon>
        <taxon>eudicotyledons</taxon>
        <taxon>Gunneridae</taxon>
        <taxon>Pentapetalae</taxon>
        <taxon>asterids</taxon>
        <taxon>lamiids</taxon>
        <taxon>Solanales</taxon>
        <taxon>Solanaceae</taxon>
        <taxon>Nicotianoideae</taxon>
        <taxon>Nicotianeae</taxon>
        <taxon>Nicotiana</taxon>
    </lineage>
</organism>
<keyword evidence="1" id="KW-0863">Zinc-finger</keyword>
<dbReference type="RefSeq" id="XP_016447260.1">
    <property type="nucleotide sequence ID" value="XM_016591774.1"/>
</dbReference>
<evidence type="ECO:0000313" key="3">
    <source>
        <dbReference type="RefSeq" id="XP_016447260.1"/>
    </source>
</evidence>
<dbReference type="Gene3D" id="4.10.60.10">
    <property type="entry name" value="Zinc finger, CCHC-type"/>
    <property type="match status" value="1"/>
</dbReference>
<reference evidence="3" key="1">
    <citation type="submission" date="2025-08" db="UniProtKB">
        <authorList>
            <consortium name="RefSeq"/>
        </authorList>
    </citation>
    <scope>IDENTIFICATION</scope>
</reference>
<sequence>MSDRVHQFVVRLGPHLINKYSTATLLDGIDISRIQVHAQNLEDRKRQQYENRNEDQCKKARSGLENFEFSKSKGFSADEGAPPRCSQCGRAHSGKCRQGSNACYICGDPSHYIRDCPINDRSGMVQPTRSITVSSSSVRPQK</sequence>
<proteinExistence type="predicted"/>
<dbReference type="SMART" id="SM00343">
    <property type="entry name" value="ZnF_C2HC"/>
    <property type="match status" value="1"/>
</dbReference>
<feature type="domain" description="CCHC-type" evidence="2">
    <location>
        <begin position="103"/>
        <end position="117"/>
    </location>
</feature>
<keyword evidence="1" id="KW-0479">Metal-binding</keyword>
<dbReference type="PROSITE" id="PS50158">
    <property type="entry name" value="ZF_CCHC"/>
    <property type="match status" value="1"/>
</dbReference>
<dbReference type="GO" id="GO:0008270">
    <property type="term" value="F:zinc ion binding"/>
    <property type="evidence" value="ECO:0007669"/>
    <property type="project" value="UniProtKB-KW"/>
</dbReference>
<accession>A0A1S3Y5A6</accession>
<evidence type="ECO:0000259" key="2">
    <source>
        <dbReference type="PROSITE" id="PS50158"/>
    </source>
</evidence>
<dbReference type="InterPro" id="IPR001878">
    <property type="entry name" value="Znf_CCHC"/>
</dbReference>
<name>A0A1S3Y5A6_TOBAC</name>
<gene>
    <name evidence="3" type="primary">LOC107772277</name>
</gene>
<dbReference type="OMA" id="CPINDRS"/>